<dbReference type="SUPFAM" id="SSF52047">
    <property type="entry name" value="RNI-like"/>
    <property type="match status" value="1"/>
</dbReference>
<reference evidence="3" key="1">
    <citation type="submission" date="2011-07" db="EMBL/GenBank/DDBJ databases">
        <authorList>
            <consortium name="Caenorhabditis brenneri Sequencing and Analysis Consortium"/>
            <person name="Wilson R.K."/>
        </authorList>
    </citation>
    <scope>NUCLEOTIDE SEQUENCE [LARGE SCALE GENOMIC DNA]</scope>
    <source>
        <strain evidence="3">PB2801</strain>
    </source>
</reference>
<dbReference type="FunCoup" id="G0MN01">
    <property type="interactions" value="15"/>
</dbReference>
<feature type="compositionally biased region" description="Acidic residues" evidence="1">
    <location>
        <begin position="725"/>
        <end position="739"/>
    </location>
</feature>
<dbReference type="PANTHER" id="PTHR12904">
    <property type="match status" value="1"/>
</dbReference>
<organism evidence="3">
    <name type="scientific">Caenorhabditis brenneri</name>
    <name type="common">Nematode worm</name>
    <dbReference type="NCBI Taxonomy" id="135651"/>
    <lineage>
        <taxon>Eukaryota</taxon>
        <taxon>Metazoa</taxon>
        <taxon>Ecdysozoa</taxon>
        <taxon>Nematoda</taxon>
        <taxon>Chromadorea</taxon>
        <taxon>Rhabditida</taxon>
        <taxon>Rhabditina</taxon>
        <taxon>Rhabditomorpha</taxon>
        <taxon>Rhabditoidea</taxon>
        <taxon>Rhabditidae</taxon>
        <taxon>Peloderinae</taxon>
        <taxon>Caenorhabditis</taxon>
    </lineage>
</organism>
<accession>G0MN01</accession>
<dbReference type="PANTHER" id="PTHR12904:SF28">
    <property type="entry name" value="ATP SYNTHASE SUBUNIT ALPHA-RELATED"/>
    <property type="match status" value="1"/>
</dbReference>
<evidence type="ECO:0000313" key="2">
    <source>
        <dbReference type="EMBL" id="EGT38205.1"/>
    </source>
</evidence>
<name>G0MN01_CAEBE</name>
<feature type="region of interest" description="Disordered" evidence="1">
    <location>
        <begin position="725"/>
        <end position="770"/>
    </location>
</feature>
<proteinExistence type="predicted"/>
<dbReference type="eggNOG" id="KOG3665">
    <property type="taxonomic scope" value="Eukaryota"/>
</dbReference>
<dbReference type="OrthoDB" id="5910965at2759"/>
<feature type="compositionally biased region" description="Acidic residues" evidence="1">
    <location>
        <begin position="746"/>
        <end position="762"/>
    </location>
</feature>
<dbReference type="InParanoid" id="G0MN01"/>
<dbReference type="GO" id="GO:0031462">
    <property type="term" value="C:Cul2-RING ubiquitin ligase complex"/>
    <property type="evidence" value="ECO:0007669"/>
    <property type="project" value="TreeGrafter"/>
</dbReference>
<dbReference type="HOGENOM" id="CLU_391400_0_0_1"/>
<dbReference type="Proteomes" id="UP000008068">
    <property type="component" value="Unassembled WGS sequence"/>
</dbReference>
<dbReference type="InterPro" id="IPR032675">
    <property type="entry name" value="LRR_dom_sf"/>
</dbReference>
<dbReference type="Gene3D" id="3.80.10.10">
    <property type="entry name" value="Ribonuclease Inhibitor"/>
    <property type="match status" value="1"/>
</dbReference>
<dbReference type="InterPro" id="IPR051341">
    <property type="entry name" value="Zyg-11_UBL_adapter"/>
</dbReference>
<dbReference type="EMBL" id="GL379803">
    <property type="protein sequence ID" value="EGT38205.1"/>
    <property type="molecule type" value="Genomic_DNA"/>
</dbReference>
<gene>
    <name evidence="2" type="ORF">CAEBREN_03632</name>
</gene>
<keyword evidence="3" id="KW-1185">Reference proteome</keyword>
<evidence type="ECO:0000313" key="3">
    <source>
        <dbReference type="Proteomes" id="UP000008068"/>
    </source>
</evidence>
<sequence>MLEKTLREQCARVIADGISNGSYRSIKVKDAKASNLIFKMLREEVNYEWADCTKEIKNMLNVTEVCERPGSTILMDHHSVIHDQNLEVLKLGPLNDYPDFHTAKELRMPEAPDPVDLSDSDDSIDPDNNHDPYEVYHIDIIETLKKFLNPTSQKTLHTLCFDGNNMIFQTGWIKALSRLLPNLKTLELQWCHLGNKEFQSLCDEFPKLIRLDISNSGVTSLKGISKLKNLEFLDISYIKFKERKQIDDIFRLKKLRELLMHCGERKLKTVMLYVDCGKVLPKLESLDCAMCKLDQEHLERLVTTHKKLQRVAIVGTNIHKTATISIPGREIELLTCNTISDCIDSLTYYWEFHVLPEYPLKEIYDRINSILLFETEKVTPNEFKDCLLAMCQDDPECALNRVQAIDKMTRDSRVDMFNDPLKVEVMECLLAIHNDLEEYEDLSPEQEDTLKILWRVLSNPRLRVASDKHEEIVRRYATRMLSRDGYLEPETAIYCFRTKMSETADEEMLANQDKELPDVFFSSVLRILNQKKMKLIDKEDLEYLRKFLVYLGFRYYGREVKLTLVETYKCIKYLWKLVTRYNDNRSMKGFLLMALIHILTCTLKDTRKVFFKEDYLVLLTNELYKPDPPNQTKIVHILFYIYYHYNRLCNYDGAMAKALEIEERTKLSEDILKSLEGFYQTEHSGYLDGFSWIMTHCRRAQTEKVIGWFFEIIHGLYGKLLDPMEEDEDEDEMDDEDMEERTNSDVLDELQEVFEDSEEEEQERVQQPPKAPCMAQYFERLLYEQIINSATCKK</sequence>
<dbReference type="AlphaFoldDB" id="G0MN01"/>
<protein>
    <submittedName>
        <fullName evidence="2">Uncharacterized protein</fullName>
    </submittedName>
</protein>
<evidence type="ECO:0000256" key="1">
    <source>
        <dbReference type="SAM" id="MobiDB-lite"/>
    </source>
</evidence>